<proteinExistence type="inferred from homology"/>
<keyword evidence="6" id="KW-1185">Reference proteome</keyword>
<name>A0A9W8EEY3_9FUNG</name>
<dbReference type="GO" id="GO:0032511">
    <property type="term" value="P:late endosome to vacuole transport via multivesicular body sorting pathway"/>
    <property type="evidence" value="ECO:0007669"/>
    <property type="project" value="TreeGrafter"/>
</dbReference>
<evidence type="ECO:0000256" key="2">
    <source>
        <dbReference type="ARBA" id="ARBA00023054"/>
    </source>
</evidence>
<dbReference type="PANTHER" id="PTHR22761">
    <property type="entry name" value="CHARGED MULTIVESICULAR BODY PROTEIN"/>
    <property type="match status" value="1"/>
</dbReference>
<evidence type="ECO:0000313" key="6">
    <source>
        <dbReference type="Proteomes" id="UP001151582"/>
    </source>
</evidence>
<dbReference type="OrthoDB" id="3973241at2759"/>
<dbReference type="PANTHER" id="PTHR22761:SF12">
    <property type="entry name" value="CHARGED MULTIVESICULAR BODY PROTEIN 5"/>
    <property type="match status" value="1"/>
</dbReference>
<dbReference type="AlphaFoldDB" id="A0A9W8EEY3"/>
<sequence length="236" mass="26790">MYRIFGTGKKSANKATLDGAISSTDSRVESVEGKIRKLDGELARYRDQMKTMREGPAKRSVKNRALTVLKQKKMYETQRDQLQQQVFNMEQAQFTNDNIRNTMTTYEAMKESNKALKKQYKDVDIDKIEDMQDELADLMDQANEIQESIARSYSVPDDLDEADLDAGNPNIGWLVVKIELDALGDELAFESSDVPSYLQATDELPELLPEDQDPLKVSEPTTKEEPSKVQEDALKL</sequence>
<dbReference type="InterPro" id="IPR005024">
    <property type="entry name" value="Snf7_fam"/>
</dbReference>
<evidence type="ECO:0000256" key="1">
    <source>
        <dbReference type="ARBA" id="ARBA00006190"/>
    </source>
</evidence>
<dbReference type="GO" id="GO:0005771">
    <property type="term" value="C:multivesicular body"/>
    <property type="evidence" value="ECO:0007669"/>
    <property type="project" value="TreeGrafter"/>
</dbReference>
<protein>
    <submittedName>
        <fullName evidence="5">Vacuolar protein-sorting-associated protein 60</fullName>
    </submittedName>
</protein>
<dbReference type="Proteomes" id="UP001151582">
    <property type="component" value="Unassembled WGS sequence"/>
</dbReference>
<accession>A0A9W8EEY3</accession>
<evidence type="ECO:0000256" key="3">
    <source>
        <dbReference type="SAM" id="Coils"/>
    </source>
</evidence>
<organism evidence="5 6">
    <name type="scientific">Dimargaris verticillata</name>
    <dbReference type="NCBI Taxonomy" id="2761393"/>
    <lineage>
        <taxon>Eukaryota</taxon>
        <taxon>Fungi</taxon>
        <taxon>Fungi incertae sedis</taxon>
        <taxon>Zoopagomycota</taxon>
        <taxon>Kickxellomycotina</taxon>
        <taxon>Dimargaritomycetes</taxon>
        <taxon>Dimargaritales</taxon>
        <taxon>Dimargaritaceae</taxon>
        <taxon>Dimargaris</taxon>
    </lineage>
</organism>
<keyword evidence="2 3" id="KW-0175">Coiled coil</keyword>
<feature type="region of interest" description="Disordered" evidence="4">
    <location>
        <begin position="205"/>
        <end position="236"/>
    </location>
</feature>
<feature type="coiled-coil region" evidence="3">
    <location>
        <begin position="28"/>
        <end position="148"/>
    </location>
</feature>
<comment type="similarity">
    <text evidence="1">Belongs to the SNF7 family.</text>
</comment>
<gene>
    <name evidence="5" type="primary">VPS60</name>
    <name evidence="5" type="ORF">H4R34_001484</name>
</gene>
<evidence type="ECO:0000256" key="4">
    <source>
        <dbReference type="SAM" id="MobiDB-lite"/>
    </source>
</evidence>
<dbReference type="GO" id="GO:0006900">
    <property type="term" value="P:vesicle budding from membrane"/>
    <property type="evidence" value="ECO:0007669"/>
    <property type="project" value="TreeGrafter"/>
</dbReference>
<reference evidence="5" key="1">
    <citation type="submission" date="2022-07" db="EMBL/GenBank/DDBJ databases">
        <title>Phylogenomic reconstructions and comparative analyses of Kickxellomycotina fungi.</title>
        <authorList>
            <person name="Reynolds N.K."/>
            <person name="Stajich J.E."/>
            <person name="Barry K."/>
            <person name="Grigoriev I.V."/>
            <person name="Crous P."/>
            <person name="Smith M.E."/>
        </authorList>
    </citation>
    <scope>NUCLEOTIDE SEQUENCE</scope>
    <source>
        <strain evidence="5">RSA 567</strain>
    </source>
</reference>
<dbReference type="Gene3D" id="6.10.250.1710">
    <property type="match status" value="1"/>
</dbReference>
<feature type="compositionally biased region" description="Basic and acidic residues" evidence="4">
    <location>
        <begin position="213"/>
        <end position="236"/>
    </location>
</feature>
<dbReference type="Gene3D" id="1.10.287.1060">
    <property type="entry name" value="ESAT-6-like"/>
    <property type="match status" value="1"/>
</dbReference>
<dbReference type="EMBL" id="JANBQB010000070">
    <property type="protein sequence ID" value="KAJ1983096.1"/>
    <property type="molecule type" value="Genomic_DNA"/>
</dbReference>
<evidence type="ECO:0000313" key="5">
    <source>
        <dbReference type="EMBL" id="KAJ1983096.1"/>
    </source>
</evidence>
<dbReference type="Pfam" id="PF03357">
    <property type="entry name" value="Snf7"/>
    <property type="match status" value="1"/>
</dbReference>
<comment type="caution">
    <text evidence="5">The sequence shown here is derived from an EMBL/GenBank/DDBJ whole genome shotgun (WGS) entry which is preliminary data.</text>
</comment>